<accession>A0ABQ9WU65</accession>
<dbReference type="Gene3D" id="3.20.20.80">
    <property type="entry name" value="Glycosidases"/>
    <property type="match status" value="1"/>
</dbReference>
<feature type="chain" id="PRO_5046733173" description="Alpha-amylase" evidence="10">
    <location>
        <begin position="20"/>
        <end position="628"/>
    </location>
</feature>
<dbReference type="InterPro" id="IPR017853">
    <property type="entry name" value="GH"/>
</dbReference>
<dbReference type="InterPro" id="IPR006047">
    <property type="entry name" value="GH13_cat_dom"/>
</dbReference>
<evidence type="ECO:0000256" key="3">
    <source>
        <dbReference type="ARBA" id="ARBA00008061"/>
    </source>
</evidence>
<comment type="cofactor">
    <cofactor evidence="2">
        <name>Ca(2+)</name>
        <dbReference type="ChEBI" id="CHEBI:29108"/>
    </cofactor>
</comment>
<feature type="signal peptide" evidence="10">
    <location>
        <begin position="1"/>
        <end position="19"/>
    </location>
</feature>
<dbReference type="InterPro" id="IPR006046">
    <property type="entry name" value="Alpha_amylase"/>
</dbReference>
<gene>
    <name evidence="12" type="ORF">BLNAU_22032</name>
</gene>
<dbReference type="PANTHER" id="PTHR43447">
    <property type="entry name" value="ALPHA-AMYLASE"/>
    <property type="match status" value="1"/>
</dbReference>
<dbReference type="EC" id="3.2.1.1" evidence="4 9"/>
<evidence type="ECO:0000256" key="10">
    <source>
        <dbReference type="SAM" id="SignalP"/>
    </source>
</evidence>
<evidence type="ECO:0000256" key="9">
    <source>
        <dbReference type="RuleBase" id="RU361134"/>
    </source>
</evidence>
<name>A0ABQ9WU65_9EUKA</name>
<evidence type="ECO:0000256" key="7">
    <source>
        <dbReference type="ARBA" id="ARBA00023295"/>
    </source>
</evidence>
<evidence type="ECO:0000256" key="6">
    <source>
        <dbReference type="ARBA" id="ARBA00023277"/>
    </source>
</evidence>
<keyword evidence="6 9" id="KW-0119">Carbohydrate metabolism</keyword>
<feature type="domain" description="Glycosyl hydrolase family 13 catalytic" evidence="11">
    <location>
        <begin position="186"/>
        <end position="571"/>
    </location>
</feature>
<evidence type="ECO:0000256" key="8">
    <source>
        <dbReference type="RuleBase" id="RU003615"/>
    </source>
</evidence>
<keyword evidence="13" id="KW-1185">Reference proteome</keyword>
<keyword evidence="5 9" id="KW-0378">Hydrolase</keyword>
<dbReference type="PRINTS" id="PR00110">
    <property type="entry name" value="ALPHAAMYLASE"/>
</dbReference>
<evidence type="ECO:0000259" key="11">
    <source>
        <dbReference type="SMART" id="SM00642"/>
    </source>
</evidence>
<dbReference type="Pfam" id="PF00128">
    <property type="entry name" value="Alpha-amylase"/>
    <property type="match status" value="1"/>
</dbReference>
<dbReference type="Proteomes" id="UP001281761">
    <property type="component" value="Unassembled WGS sequence"/>
</dbReference>
<evidence type="ECO:0000256" key="5">
    <source>
        <dbReference type="ARBA" id="ARBA00022801"/>
    </source>
</evidence>
<organism evidence="12 13">
    <name type="scientific">Blattamonas nauphoetae</name>
    <dbReference type="NCBI Taxonomy" id="2049346"/>
    <lineage>
        <taxon>Eukaryota</taxon>
        <taxon>Metamonada</taxon>
        <taxon>Preaxostyla</taxon>
        <taxon>Oxymonadida</taxon>
        <taxon>Blattamonas</taxon>
    </lineage>
</organism>
<evidence type="ECO:0000313" key="13">
    <source>
        <dbReference type="Proteomes" id="UP001281761"/>
    </source>
</evidence>
<keyword evidence="10" id="KW-0732">Signal</keyword>
<evidence type="ECO:0000256" key="4">
    <source>
        <dbReference type="ARBA" id="ARBA00012595"/>
    </source>
</evidence>
<comment type="caution">
    <text evidence="12">The sequence shown here is derived from an EMBL/GenBank/DDBJ whole genome shotgun (WGS) entry which is preliminary data.</text>
</comment>
<reference evidence="12 13" key="1">
    <citation type="journal article" date="2022" name="bioRxiv">
        <title>Genomics of Preaxostyla Flagellates Illuminates Evolutionary Transitions and the Path Towards Mitochondrial Loss.</title>
        <authorList>
            <person name="Novak L.V.F."/>
            <person name="Treitli S.C."/>
            <person name="Pyrih J."/>
            <person name="Halakuc P."/>
            <person name="Pipaliya S.V."/>
            <person name="Vacek V."/>
            <person name="Brzon O."/>
            <person name="Soukal P."/>
            <person name="Eme L."/>
            <person name="Dacks J.B."/>
            <person name="Karnkowska A."/>
            <person name="Elias M."/>
            <person name="Hampl V."/>
        </authorList>
    </citation>
    <scope>NUCLEOTIDE SEQUENCE [LARGE SCALE GENOMIC DNA]</scope>
    <source>
        <strain evidence="12">NAU3</strain>
        <tissue evidence="12">Gut</tissue>
    </source>
</reference>
<evidence type="ECO:0000313" key="12">
    <source>
        <dbReference type="EMBL" id="KAK2943058.1"/>
    </source>
</evidence>
<keyword evidence="7 9" id="KW-0326">Glycosidase</keyword>
<evidence type="ECO:0000256" key="1">
    <source>
        <dbReference type="ARBA" id="ARBA00000548"/>
    </source>
</evidence>
<comment type="similarity">
    <text evidence="3 8">Belongs to the glycosyl hydrolase 13 family.</text>
</comment>
<dbReference type="SMART" id="SM00642">
    <property type="entry name" value="Aamy"/>
    <property type="match status" value="1"/>
</dbReference>
<proteinExistence type="inferred from homology"/>
<sequence length="628" mass="70469">MLSLFTVFIGSLILSTTLTVPGVFYAVKSRQASKQIPQIVYNSDGDLPTCQIHEGVVCAGSAGEMDPKHASKLWNTPPRNHSRWLKGFQDMNVLQGYARLQYNAAHTQCVVTIVTKTATSLILQYGFNGTFQSAASRVFDKSFTSPLKVSVIARTGQSLVLDDIDFIWNAAPIKSRPGDFRNGQKGAIVEMFGWPDEDIEKECRVIADAGYLGVKLFPHHEQLMSVQPFENELNPWYFMYQPVSYRLQGRAGSRDQLRKMINTCRSYGVRVYADAVVNHMTGNGNDASFHRNPGASCTYWPPKNSSAGDNLSPFFTPAYTYQHNDWNGQPNNALEFPGVPYGPMDFHCDKALNAWTDPNNLNTGWLVGLSDLDTSKDYVRQRIADYFIDLLSIGFSGFRIDAAKHIHPKDLAAIFAKFKASLGGNIPEDWITWLEVLTGGESWLLVRDSEYSFTTGLTREMKAVGLSDADIDKVKIWWSGYPTEPNNDEGSLSRHRKVIQNDDHDQQSDGSSSRSLHDKGCVLVKDCAPAKHRAYEVKLFEDPYEITDNDNDYPIRMVLSSYYFSGQSKSIPDGKSDCSLCKVTCDGCRTRTYAPAYVENAKAYEGTDYTRVHRDAEIIAAMRKWMKM</sequence>
<dbReference type="SUPFAM" id="SSF51445">
    <property type="entry name" value="(Trans)glycosidases"/>
    <property type="match status" value="1"/>
</dbReference>
<dbReference type="GO" id="GO:0004556">
    <property type="term" value="F:alpha-amylase activity"/>
    <property type="evidence" value="ECO:0007669"/>
    <property type="project" value="UniProtKB-EC"/>
</dbReference>
<dbReference type="EMBL" id="JARBJD010000366">
    <property type="protein sequence ID" value="KAK2943058.1"/>
    <property type="molecule type" value="Genomic_DNA"/>
</dbReference>
<protein>
    <recommendedName>
        <fullName evidence="4 9">Alpha-amylase</fullName>
        <ecNumber evidence="4 9">3.2.1.1</ecNumber>
    </recommendedName>
</protein>
<comment type="catalytic activity">
    <reaction evidence="1 9">
        <text>Endohydrolysis of (1-&gt;4)-alpha-D-glucosidic linkages in polysaccharides containing three or more (1-&gt;4)-alpha-linked D-glucose units.</text>
        <dbReference type="EC" id="3.2.1.1"/>
    </reaction>
</comment>
<evidence type="ECO:0000256" key="2">
    <source>
        <dbReference type="ARBA" id="ARBA00001913"/>
    </source>
</evidence>